<accession>A0A3S5ATU9</accession>
<dbReference type="EMBL" id="CAAALY010127713">
    <property type="protein sequence ID" value="VEL31895.1"/>
    <property type="molecule type" value="Genomic_DNA"/>
</dbReference>
<gene>
    <name evidence="2" type="ORF">PXEA_LOCUS25335</name>
</gene>
<organism evidence="2 3">
    <name type="scientific">Protopolystoma xenopodis</name>
    <dbReference type="NCBI Taxonomy" id="117903"/>
    <lineage>
        <taxon>Eukaryota</taxon>
        <taxon>Metazoa</taxon>
        <taxon>Spiralia</taxon>
        <taxon>Lophotrochozoa</taxon>
        <taxon>Platyhelminthes</taxon>
        <taxon>Monogenea</taxon>
        <taxon>Polyopisthocotylea</taxon>
        <taxon>Polystomatidea</taxon>
        <taxon>Polystomatidae</taxon>
        <taxon>Protopolystoma</taxon>
    </lineage>
</organism>
<protein>
    <submittedName>
        <fullName evidence="2">Uncharacterized protein</fullName>
    </submittedName>
</protein>
<feature type="region of interest" description="Disordered" evidence="1">
    <location>
        <begin position="1"/>
        <end position="91"/>
    </location>
</feature>
<dbReference type="AlphaFoldDB" id="A0A3S5ATU9"/>
<feature type="compositionally biased region" description="Low complexity" evidence="1">
    <location>
        <begin position="124"/>
        <end position="137"/>
    </location>
</feature>
<feature type="compositionally biased region" description="Polar residues" evidence="1">
    <location>
        <begin position="247"/>
        <end position="258"/>
    </location>
</feature>
<dbReference type="Proteomes" id="UP000784294">
    <property type="component" value="Unassembled WGS sequence"/>
</dbReference>
<feature type="region of interest" description="Disordered" evidence="1">
    <location>
        <begin position="242"/>
        <end position="263"/>
    </location>
</feature>
<feature type="region of interest" description="Disordered" evidence="1">
    <location>
        <begin position="109"/>
        <end position="153"/>
    </location>
</feature>
<evidence type="ECO:0000256" key="1">
    <source>
        <dbReference type="SAM" id="MobiDB-lite"/>
    </source>
</evidence>
<name>A0A3S5ATU9_9PLAT</name>
<reference evidence="2" key="1">
    <citation type="submission" date="2018-11" db="EMBL/GenBank/DDBJ databases">
        <authorList>
            <consortium name="Pathogen Informatics"/>
        </authorList>
    </citation>
    <scope>NUCLEOTIDE SEQUENCE</scope>
</reference>
<sequence>MSNIDHRKPIVGATTQSQMSRNLSSGPNSITASNTGSRQIGRSQPEVQNSGGMTPSKYSQRIGLKRQPNSFNFTPEQIPAASGPSALSMQGCRQRSGQSNCIVNNTCTSASFGSPKQSREASRVSRTISSTTSATVAGQRSSIQAVGQRRGPPAVVQVNDSDELDEFDFFCRLANAHSTRSQVNLAGMQRSANNMSTERAGEVASPDLEDNAISSNVQHQQQRPQQEVPTSRARRSLAVRNMRSHSLRSASPPEQKQNLDLFGQYSPSGTGFLVQEGSNQLGLANERRRISLRQGTFNDSTTLNQPTAINNYAP</sequence>
<evidence type="ECO:0000313" key="2">
    <source>
        <dbReference type="EMBL" id="VEL31895.1"/>
    </source>
</evidence>
<feature type="non-terminal residue" evidence="2">
    <location>
        <position position="314"/>
    </location>
</feature>
<evidence type="ECO:0000313" key="3">
    <source>
        <dbReference type="Proteomes" id="UP000784294"/>
    </source>
</evidence>
<proteinExistence type="predicted"/>
<feature type="compositionally biased region" description="Polar residues" evidence="1">
    <location>
        <begin position="13"/>
        <end position="59"/>
    </location>
</feature>
<keyword evidence="3" id="KW-1185">Reference proteome</keyword>
<feature type="region of interest" description="Disordered" evidence="1">
    <location>
        <begin position="215"/>
        <end position="234"/>
    </location>
</feature>
<feature type="region of interest" description="Disordered" evidence="1">
    <location>
        <begin position="295"/>
        <end position="314"/>
    </location>
</feature>
<comment type="caution">
    <text evidence="2">The sequence shown here is derived from an EMBL/GenBank/DDBJ whole genome shotgun (WGS) entry which is preliminary data.</text>
</comment>